<accession>A0A9N9RR87</accession>
<dbReference type="AlphaFoldDB" id="A0A9N9RR87"/>
<gene>
    <name evidence="1" type="ORF">CHIRRI_LOCUS6236</name>
</gene>
<sequence length="56" mass="6591">MEHLVTCIGSTLMLKNIHKIFLLTCIGFMVKYICTEYIEFGSNIVVHKAMRYRCNY</sequence>
<reference evidence="1" key="1">
    <citation type="submission" date="2022-01" db="EMBL/GenBank/DDBJ databases">
        <authorList>
            <person name="King R."/>
        </authorList>
    </citation>
    <scope>NUCLEOTIDE SEQUENCE</scope>
</reference>
<reference evidence="1" key="2">
    <citation type="submission" date="2022-10" db="EMBL/GenBank/DDBJ databases">
        <authorList>
            <consortium name="ENA_rothamsted_submissions"/>
            <consortium name="culmorum"/>
            <person name="King R."/>
        </authorList>
    </citation>
    <scope>NUCLEOTIDE SEQUENCE</scope>
</reference>
<evidence type="ECO:0000313" key="2">
    <source>
        <dbReference type="Proteomes" id="UP001153620"/>
    </source>
</evidence>
<proteinExistence type="predicted"/>
<organism evidence="1 2">
    <name type="scientific">Chironomus riparius</name>
    <dbReference type="NCBI Taxonomy" id="315576"/>
    <lineage>
        <taxon>Eukaryota</taxon>
        <taxon>Metazoa</taxon>
        <taxon>Ecdysozoa</taxon>
        <taxon>Arthropoda</taxon>
        <taxon>Hexapoda</taxon>
        <taxon>Insecta</taxon>
        <taxon>Pterygota</taxon>
        <taxon>Neoptera</taxon>
        <taxon>Endopterygota</taxon>
        <taxon>Diptera</taxon>
        <taxon>Nematocera</taxon>
        <taxon>Chironomoidea</taxon>
        <taxon>Chironomidae</taxon>
        <taxon>Chironominae</taxon>
        <taxon>Chironomus</taxon>
    </lineage>
</organism>
<evidence type="ECO:0000313" key="1">
    <source>
        <dbReference type="EMBL" id="CAG9803335.1"/>
    </source>
</evidence>
<dbReference type="EMBL" id="OU895878">
    <property type="protein sequence ID" value="CAG9803335.1"/>
    <property type="molecule type" value="Genomic_DNA"/>
</dbReference>
<protein>
    <submittedName>
        <fullName evidence="1">Uncharacterized protein</fullName>
    </submittedName>
</protein>
<keyword evidence="2" id="KW-1185">Reference proteome</keyword>
<name>A0A9N9RR87_9DIPT</name>
<dbReference type="Proteomes" id="UP001153620">
    <property type="component" value="Chromosome 2"/>
</dbReference>